<comment type="caution">
    <text evidence="1">The sequence shown here is derived from an EMBL/GenBank/DDBJ whole genome shotgun (WGS) entry which is preliminary data.</text>
</comment>
<dbReference type="AlphaFoldDB" id="A0AAE0XPB2"/>
<proteinExistence type="predicted"/>
<sequence length="115" mass="12150">MLNVSRSFANLSSRGRTSLHSTIRLPLCAAALACSGMLSTCRAGVCAIVGPVPGLSHRWLQVHLNTELTLRMRFCLSSPGVHHLPVKGSAVTVTLSLVPQSLALGTDGCSQDLDR</sequence>
<evidence type="ECO:0000313" key="2">
    <source>
        <dbReference type="Proteomes" id="UP001283361"/>
    </source>
</evidence>
<reference evidence="1" key="1">
    <citation type="journal article" date="2023" name="G3 (Bethesda)">
        <title>A reference genome for the long-term kleptoplast-retaining sea slug Elysia crispata morphotype clarki.</title>
        <authorList>
            <person name="Eastman K.E."/>
            <person name="Pendleton A.L."/>
            <person name="Shaikh M.A."/>
            <person name="Suttiyut T."/>
            <person name="Ogas R."/>
            <person name="Tomko P."/>
            <person name="Gavelis G."/>
            <person name="Widhalm J.R."/>
            <person name="Wisecaver J.H."/>
        </authorList>
    </citation>
    <scope>NUCLEOTIDE SEQUENCE</scope>
    <source>
        <strain evidence="1">ECLA1</strain>
    </source>
</reference>
<name>A0AAE0XPB2_9GAST</name>
<accession>A0AAE0XPB2</accession>
<protein>
    <submittedName>
        <fullName evidence="1">Uncharacterized protein</fullName>
    </submittedName>
</protein>
<dbReference type="EMBL" id="JAWDGP010007897">
    <property type="protein sequence ID" value="KAK3701187.1"/>
    <property type="molecule type" value="Genomic_DNA"/>
</dbReference>
<keyword evidence="2" id="KW-1185">Reference proteome</keyword>
<dbReference type="Proteomes" id="UP001283361">
    <property type="component" value="Unassembled WGS sequence"/>
</dbReference>
<organism evidence="1 2">
    <name type="scientific">Elysia crispata</name>
    <name type="common">lettuce slug</name>
    <dbReference type="NCBI Taxonomy" id="231223"/>
    <lineage>
        <taxon>Eukaryota</taxon>
        <taxon>Metazoa</taxon>
        <taxon>Spiralia</taxon>
        <taxon>Lophotrochozoa</taxon>
        <taxon>Mollusca</taxon>
        <taxon>Gastropoda</taxon>
        <taxon>Heterobranchia</taxon>
        <taxon>Euthyneura</taxon>
        <taxon>Panpulmonata</taxon>
        <taxon>Sacoglossa</taxon>
        <taxon>Placobranchoidea</taxon>
        <taxon>Plakobranchidae</taxon>
        <taxon>Elysia</taxon>
    </lineage>
</organism>
<evidence type="ECO:0000313" key="1">
    <source>
        <dbReference type="EMBL" id="KAK3701187.1"/>
    </source>
</evidence>
<gene>
    <name evidence="1" type="ORF">RRG08_029658</name>
</gene>